<evidence type="ECO:0000313" key="16">
    <source>
        <dbReference type="Proteomes" id="UP000029391"/>
    </source>
</evidence>
<evidence type="ECO:0000256" key="3">
    <source>
        <dbReference type="ARBA" id="ARBA00022448"/>
    </source>
</evidence>
<comment type="function">
    <text evidence="12">Low-affinity potassium transport system. Interacts with Trk system potassium uptake protein TrkA.</text>
</comment>
<keyword evidence="5 12" id="KW-0997">Cell inner membrane</keyword>
<keyword evidence="6 12" id="KW-0633">Potassium transport</keyword>
<evidence type="ECO:0000313" key="15">
    <source>
        <dbReference type="EMBL" id="KFN49898.1"/>
    </source>
</evidence>
<dbReference type="Pfam" id="PF02386">
    <property type="entry name" value="TrkH"/>
    <property type="match status" value="1"/>
</dbReference>
<dbReference type="Proteomes" id="UP000029391">
    <property type="component" value="Unassembled WGS sequence"/>
</dbReference>
<evidence type="ECO:0000256" key="12">
    <source>
        <dbReference type="PIRNR" id="PIRNR006247"/>
    </source>
</evidence>
<dbReference type="InterPro" id="IPR004772">
    <property type="entry name" value="TrkH"/>
</dbReference>
<organism evidence="15 16">
    <name type="scientific">Arenimonas composti TR7-09 = DSM 18010</name>
    <dbReference type="NCBI Taxonomy" id="1121013"/>
    <lineage>
        <taxon>Bacteria</taxon>
        <taxon>Pseudomonadati</taxon>
        <taxon>Pseudomonadota</taxon>
        <taxon>Gammaproteobacteria</taxon>
        <taxon>Lysobacterales</taxon>
        <taxon>Lysobacteraceae</taxon>
        <taxon>Arenimonas</taxon>
    </lineage>
</organism>
<keyword evidence="9 14" id="KW-1133">Transmembrane helix</keyword>
<dbReference type="PANTHER" id="PTHR32024">
    <property type="entry name" value="TRK SYSTEM POTASSIUM UPTAKE PROTEIN TRKG-RELATED"/>
    <property type="match status" value="1"/>
</dbReference>
<keyword evidence="3 12" id="KW-0813">Transport</keyword>
<keyword evidence="11 12" id="KW-0472">Membrane</keyword>
<evidence type="ECO:0000256" key="13">
    <source>
        <dbReference type="PIRSR" id="PIRSR006247-1"/>
    </source>
</evidence>
<feature type="binding site" evidence="13">
    <location>
        <position position="436"/>
    </location>
    <ligand>
        <name>K(+)</name>
        <dbReference type="ChEBI" id="CHEBI:29103"/>
    </ligand>
</feature>
<dbReference type="PANTHER" id="PTHR32024:SF2">
    <property type="entry name" value="TRK SYSTEM POTASSIUM UPTAKE PROTEIN TRKG-RELATED"/>
    <property type="match status" value="1"/>
</dbReference>
<evidence type="ECO:0000256" key="14">
    <source>
        <dbReference type="SAM" id="Phobius"/>
    </source>
</evidence>
<comment type="similarity">
    <text evidence="2 12">Belongs to the TrkH potassium transport family.</text>
</comment>
<feature type="transmembrane region" description="Helical" evidence="14">
    <location>
        <begin position="277"/>
        <end position="296"/>
    </location>
</feature>
<feature type="binding site" evidence="13">
    <location>
        <position position="318"/>
    </location>
    <ligand>
        <name>K(+)</name>
        <dbReference type="ChEBI" id="CHEBI:29103"/>
    </ligand>
</feature>
<dbReference type="STRING" id="1121013.GCA_000426365_02292"/>
<evidence type="ECO:0000256" key="11">
    <source>
        <dbReference type="ARBA" id="ARBA00023136"/>
    </source>
</evidence>
<dbReference type="GO" id="GO:0015379">
    <property type="term" value="F:potassium:chloride symporter activity"/>
    <property type="evidence" value="ECO:0007669"/>
    <property type="project" value="InterPro"/>
</dbReference>
<evidence type="ECO:0000256" key="6">
    <source>
        <dbReference type="ARBA" id="ARBA00022538"/>
    </source>
</evidence>
<feature type="transmembrane region" description="Helical" evidence="14">
    <location>
        <begin position="453"/>
        <end position="476"/>
    </location>
</feature>
<sequence length="483" mass="52151">MSRRLQAIRRIFGAIIGLSALIPLPPLALALYDGDATAQAFFDAFAIAAVIGLILWYPVRSVRYELRLRDGFLITAGTWVLSILVASIPFRLAPPYMSWTDAVFEATSGLTTTGATVIVGLEALPRSVLFYRALLCYLGGMGIVILAVAILPMLKVGGMQLFRAESTGPTKDSKLTPRIADTAKALWAVYTGLILICAICYWLAGMSLFDAICHGMTTVGTAGFGNYDLNLGHFDSATIEVIATVFMFLGGCSFGLHWYAWRRATVNHYLADAELKLLLRLCIAATLAVGLALWLGGRFPFAEAMRHAAFQVVSNVTTTGYTTVGFTDWPGFAPLLLVMLAFVGGCAGSTSGGIKVARVQMVVRQGLREIKQLVHPKGQFLVKVGGKRVSESVVISVAGFCTLYILSYLVMTLLLAALGVDLVTAWSAIAASLNNLGPGMGEVAMHFRDMDDAAVWICSFAMVLGRLEVFTLLVLFTPQFWQE</sequence>
<protein>
    <recommendedName>
        <fullName evidence="12">Trk system potassium uptake protein</fullName>
    </recommendedName>
</protein>
<accession>A0A091BB67</accession>
<keyword evidence="4 12" id="KW-1003">Cell membrane</keyword>
<dbReference type="AlphaFoldDB" id="A0A091BB67"/>
<reference evidence="15 16" key="1">
    <citation type="submission" date="2013-09" db="EMBL/GenBank/DDBJ databases">
        <title>Genome sequencing of Arenimonas composti.</title>
        <authorList>
            <person name="Chen F."/>
            <person name="Wang G."/>
        </authorList>
    </citation>
    <scope>NUCLEOTIDE SEQUENCE [LARGE SCALE GENOMIC DNA]</scope>
    <source>
        <strain evidence="15 16">TR7-09</strain>
    </source>
</reference>
<comment type="caution">
    <text evidence="15">The sequence shown here is derived from an EMBL/GenBank/DDBJ whole genome shotgun (WGS) entry which is preliminary data.</text>
</comment>
<evidence type="ECO:0000256" key="9">
    <source>
        <dbReference type="ARBA" id="ARBA00022989"/>
    </source>
</evidence>
<evidence type="ECO:0000256" key="5">
    <source>
        <dbReference type="ARBA" id="ARBA00022519"/>
    </source>
</evidence>
<feature type="transmembrane region" description="Helical" evidence="14">
    <location>
        <begin position="71"/>
        <end position="90"/>
    </location>
</feature>
<proteinExistence type="inferred from homology"/>
<feature type="transmembrane region" description="Helical" evidence="14">
    <location>
        <begin position="129"/>
        <end position="154"/>
    </location>
</feature>
<dbReference type="EMBL" id="AWXU01000027">
    <property type="protein sequence ID" value="KFN49898.1"/>
    <property type="molecule type" value="Genomic_DNA"/>
</dbReference>
<feature type="binding site" evidence="13">
    <location>
        <position position="113"/>
    </location>
    <ligand>
        <name>K(+)</name>
        <dbReference type="ChEBI" id="CHEBI:29103"/>
    </ligand>
</feature>
<dbReference type="PIRSF" id="PIRSF006247">
    <property type="entry name" value="TrkH"/>
    <property type="match status" value="1"/>
</dbReference>
<feature type="transmembrane region" description="Helical" evidence="14">
    <location>
        <begin position="40"/>
        <end position="59"/>
    </location>
</feature>
<evidence type="ECO:0000256" key="2">
    <source>
        <dbReference type="ARBA" id="ARBA00009137"/>
    </source>
</evidence>
<comment type="subcellular location">
    <subcellularLocation>
        <location evidence="1 12">Cell inner membrane</location>
        <topology evidence="1 12">Multi-pass membrane protein</topology>
    </subcellularLocation>
</comment>
<gene>
    <name evidence="15" type="ORF">P873_08625</name>
</gene>
<keyword evidence="16" id="KW-1185">Reference proteome</keyword>
<evidence type="ECO:0000256" key="1">
    <source>
        <dbReference type="ARBA" id="ARBA00004429"/>
    </source>
</evidence>
<dbReference type="InterPro" id="IPR003445">
    <property type="entry name" value="Cat_transpt"/>
</dbReference>
<feature type="binding site" evidence="13">
    <location>
        <position position="112"/>
    </location>
    <ligand>
        <name>K(+)</name>
        <dbReference type="ChEBI" id="CHEBI:29103"/>
    </ligand>
</feature>
<keyword evidence="7 14" id="KW-0812">Transmembrane</keyword>
<keyword evidence="8 12" id="KW-0630">Potassium</keyword>
<dbReference type="GO" id="GO:0046872">
    <property type="term" value="F:metal ion binding"/>
    <property type="evidence" value="ECO:0007669"/>
    <property type="project" value="UniProtKB-KW"/>
</dbReference>
<keyword evidence="13" id="KW-0479">Metal-binding</keyword>
<dbReference type="eggNOG" id="COG0168">
    <property type="taxonomic scope" value="Bacteria"/>
</dbReference>
<feature type="binding site" evidence="13">
    <location>
        <position position="319"/>
    </location>
    <ligand>
        <name>K(+)</name>
        <dbReference type="ChEBI" id="CHEBI:29103"/>
    </ligand>
</feature>
<feature type="transmembrane region" description="Helical" evidence="14">
    <location>
        <begin position="185"/>
        <end position="204"/>
    </location>
</feature>
<evidence type="ECO:0000256" key="7">
    <source>
        <dbReference type="ARBA" id="ARBA00022692"/>
    </source>
</evidence>
<feature type="binding site" evidence="13">
    <location>
        <position position="435"/>
    </location>
    <ligand>
        <name>K(+)</name>
        <dbReference type="ChEBI" id="CHEBI:29103"/>
    </ligand>
</feature>
<dbReference type="GO" id="GO:0005886">
    <property type="term" value="C:plasma membrane"/>
    <property type="evidence" value="ECO:0007669"/>
    <property type="project" value="UniProtKB-SubCell"/>
</dbReference>
<evidence type="ECO:0000256" key="4">
    <source>
        <dbReference type="ARBA" id="ARBA00022475"/>
    </source>
</evidence>
<evidence type="ECO:0000256" key="8">
    <source>
        <dbReference type="ARBA" id="ARBA00022958"/>
    </source>
</evidence>
<feature type="transmembrane region" description="Helical" evidence="14">
    <location>
        <begin position="237"/>
        <end position="256"/>
    </location>
</feature>
<keyword evidence="10 12" id="KW-0406">Ion transport</keyword>
<dbReference type="RefSeq" id="WP_211223655.1">
    <property type="nucleotide sequence ID" value="NZ_AUFF01000007.1"/>
</dbReference>
<dbReference type="NCBIfam" id="TIGR00933">
    <property type="entry name" value="2a38"/>
    <property type="match status" value="1"/>
</dbReference>
<feature type="transmembrane region" description="Helical" evidence="14">
    <location>
        <begin position="393"/>
        <end position="418"/>
    </location>
</feature>
<feature type="transmembrane region" description="Helical" evidence="14">
    <location>
        <begin position="332"/>
        <end position="354"/>
    </location>
</feature>
<name>A0A091BB67_9GAMM</name>
<evidence type="ECO:0000256" key="10">
    <source>
        <dbReference type="ARBA" id="ARBA00023065"/>
    </source>
</evidence>